<gene>
    <name evidence="1" type="ORF">CCMSSC00406_0009456</name>
</gene>
<evidence type="ECO:0000313" key="1">
    <source>
        <dbReference type="EMBL" id="KAG9224414.1"/>
    </source>
</evidence>
<evidence type="ECO:0000313" key="2">
    <source>
        <dbReference type="Proteomes" id="UP000824881"/>
    </source>
</evidence>
<name>A0ACB7J1J1_PLECO</name>
<protein>
    <submittedName>
        <fullName evidence="1">Uncharacterized protein</fullName>
    </submittedName>
</protein>
<dbReference type="EMBL" id="WQMT02000003">
    <property type="protein sequence ID" value="KAG9224414.1"/>
    <property type="molecule type" value="Genomic_DNA"/>
</dbReference>
<comment type="caution">
    <text evidence="1">The sequence shown here is derived from an EMBL/GenBank/DDBJ whole genome shotgun (WGS) entry which is preliminary data.</text>
</comment>
<keyword evidence="2" id="KW-1185">Reference proteome</keyword>
<dbReference type="Proteomes" id="UP000824881">
    <property type="component" value="Unassembled WGS sequence"/>
</dbReference>
<accession>A0ACB7J1J1</accession>
<organism evidence="1 2">
    <name type="scientific">Pleurotus cornucopiae</name>
    <name type="common">Cornucopia mushroom</name>
    <dbReference type="NCBI Taxonomy" id="5321"/>
    <lineage>
        <taxon>Eukaryota</taxon>
        <taxon>Fungi</taxon>
        <taxon>Dikarya</taxon>
        <taxon>Basidiomycota</taxon>
        <taxon>Agaricomycotina</taxon>
        <taxon>Agaricomycetes</taxon>
        <taxon>Agaricomycetidae</taxon>
        <taxon>Agaricales</taxon>
        <taxon>Pleurotineae</taxon>
        <taxon>Pleurotaceae</taxon>
        <taxon>Pleurotus</taxon>
    </lineage>
</organism>
<sequence>MDCKRSFTRLQSWVFSVVVGLSCVVLIAEIYGITVMAALGPGAVVPASMGFSTALFTVLSVGPMSYSPSSSLITTVMFQTVWLSILCVLWLSTGALTHSIKEPLAPDGCGALAGHERNVCGQLPLIELYCYVISAALLIYTLTLSALTTKAVVDGHPAVWTASTWDLPYTKDQRKDLSTEALLYENV</sequence>
<proteinExistence type="predicted"/>
<reference evidence="1 2" key="1">
    <citation type="journal article" date="2021" name="Appl. Environ. Microbiol.">
        <title>Genetic linkage and physical mapping for an oyster mushroom Pleurotus cornucopiae and QTL analysis for the trait cap color.</title>
        <authorList>
            <person name="Zhang Y."/>
            <person name="Gao W."/>
            <person name="Sonnenberg A."/>
            <person name="Chen Q."/>
            <person name="Zhang J."/>
            <person name="Huang C."/>
        </authorList>
    </citation>
    <scope>NUCLEOTIDE SEQUENCE [LARGE SCALE GENOMIC DNA]</scope>
    <source>
        <strain evidence="1">CCMSSC00406</strain>
    </source>
</reference>